<gene>
    <name evidence="2" type="ORF">APLA_LOCUS9431</name>
</gene>
<keyword evidence="1" id="KW-0732">Signal</keyword>
<dbReference type="InterPro" id="IPR009832">
    <property type="entry name" value="DUF1397"/>
</dbReference>
<dbReference type="PANTHER" id="PTHR20997">
    <property type="entry name" value="EG:BACR42I17.2 PROTEIN-RELATED"/>
    <property type="match status" value="1"/>
</dbReference>
<evidence type="ECO:0000313" key="2">
    <source>
        <dbReference type="EMBL" id="CAB3243311.1"/>
    </source>
</evidence>
<dbReference type="AlphaFoldDB" id="A0A8S1A849"/>
<sequence>MIILSVLALAVMADGYRLVNQTSSSVRNDVFSLMCEQNGVNDSILEIASANHLECTEVNFGMKTFEREFTAAQYKDSYNELFKKYCAKIPQLKVCYQTLMDAVSPCVGNASELLISTTKNIMNQILDFLCEDDGAIMSRFSTEGGPQCLQGKTNEIIACAVNFLKATTYKDIEMTASEASNNRIYQDSLSCVLQNLETCNNSISSKVFKKIADTIHQSVSELVLKLSKNFTTKPVLDPLNGTQNVSDRSDDDMSNKLQNLCEKNGVSFKDVQAIVVQSVACMKDSFGIKMLDRDLEEAQNSDSYAKIFKRYCPKAPLLKTCIHTLIYGVSLCFGDEAEDYRTTTKTAYDGAIDYACQDDGFRMAKFFVEGGPQCLKNISHDFKTCAENSKKSFLQGREIALSVTQIHDMDNQLMNCILKSAASCEPAAVKTLVSIAEIIRNTYFHETKKKLPEKTTRSLIKASGTVVLDFNFDIFV</sequence>
<accession>A0A8S1A849</accession>
<organism evidence="2 3">
    <name type="scientific">Arctia plantaginis</name>
    <name type="common">Wood tiger moth</name>
    <name type="synonym">Phalaena plantaginis</name>
    <dbReference type="NCBI Taxonomy" id="874455"/>
    <lineage>
        <taxon>Eukaryota</taxon>
        <taxon>Metazoa</taxon>
        <taxon>Ecdysozoa</taxon>
        <taxon>Arthropoda</taxon>
        <taxon>Hexapoda</taxon>
        <taxon>Insecta</taxon>
        <taxon>Pterygota</taxon>
        <taxon>Neoptera</taxon>
        <taxon>Endopterygota</taxon>
        <taxon>Lepidoptera</taxon>
        <taxon>Glossata</taxon>
        <taxon>Ditrysia</taxon>
        <taxon>Noctuoidea</taxon>
        <taxon>Erebidae</taxon>
        <taxon>Arctiinae</taxon>
        <taxon>Arctia</taxon>
    </lineage>
</organism>
<dbReference type="EMBL" id="CADEBC010000519">
    <property type="protein sequence ID" value="CAB3243311.1"/>
    <property type="molecule type" value="Genomic_DNA"/>
</dbReference>
<dbReference type="Proteomes" id="UP000494106">
    <property type="component" value="Unassembled WGS sequence"/>
</dbReference>
<dbReference type="PANTHER" id="PTHR20997:SF2">
    <property type="entry name" value="EG:BACR42I17.2 PROTEIN-RELATED"/>
    <property type="match status" value="1"/>
</dbReference>
<keyword evidence="3" id="KW-1185">Reference proteome</keyword>
<dbReference type="OrthoDB" id="7402206at2759"/>
<evidence type="ECO:0000256" key="1">
    <source>
        <dbReference type="SAM" id="SignalP"/>
    </source>
</evidence>
<name>A0A8S1A849_ARCPL</name>
<proteinExistence type="predicted"/>
<protein>
    <submittedName>
        <fullName evidence="2">Uncharacterized protein</fullName>
    </submittedName>
</protein>
<feature type="chain" id="PRO_5035892701" evidence="1">
    <location>
        <begin position="16"/>
        <end position="476"/>
    </location>
</feature>
<reference evidence="2 3" key="1">
    <citation type="submission" date="2020-04" db="EMBL/GenBank/DDBJ databases">
        <authorList>
            <person name="Wallbank WR R."/>
            <person name="Pardo Diaz C."/>
            <person name="Kozak K."/>
            <person name="Martin S."/>
            <person name="Jiggins C."/>
            <person name="Moest M."/>
            <person name="Warren A I."/>
            <person name="Byers J.R.P. K."/>
            <person name="Montejo-Kovacevich G."/>
            <person name="Yen C E."/>
        </authorList>
    </citation>
    <scope>NUCLEOTIDE SEQUENCE [LARGE SCALE GENOMIC DNA]</scope>
</reference>
<evidence type="ECO:0000313" key="3">
    <source>
        <dbReference type="Proteomes" id="UP000494106"/>
    </source>
</evidence>
<feature type="signal peptide" evidence="1">
    <location>
        <begin position="1"/>
        <end position="15"/>
    </location>
</feature>
<dbReference type="Pfam" id="PF07165">
    <property type="entry name" value="DUF1397"/>
    <property type="match status" value="2"/>
</dbReference>
<comment type="caution">
    <text evidence="2">The sequence shown here is derived from an EMBL/GenBank/DDBJ whole genome shotgun (WGS) entry which is preliminary data.</text>
</comment>